<keyword evidence="4" id="KW-0645">Protease</keyword>
<keyword evidence="9" id="KW-1133">Transmembrane helix</keyword>
<proteinExistence type="inferred from homology"/>
<evidence type="ECO:0000256" key="1">
    <source>
        <dbReference type="ARBA" id="ARBA00001947"/>
    </source>
</evidence>
<reference evidence="12" key="1">
    <citation type="journal article" date="2023" name="G3 (Bethesda)">
        <title>Whole genome assemblies of Zophobas morio and Tenebrio molitor.</title>
        <authorList>
            <person name="Kaur S."/>
            <person name="Stinson S.A."/>
            <person name="diCenzo G.C."/>
        </authorList>
    </citation>
    <scope>NUCLEOTIDE SEQUENCE</scope>
    <source>
        <strain evidence="12">QUZm001</strain>
    </source>
</reference>
<gene>
    <name evidence="12" type="ORF">Zmor_001432</name>
</gene>
<dbReference type="Gene3D" id="3.40.390.10">
    <property type="entry name" value="Collagenase (Catalytic Domain)"/>
    <property type="match status" value="1"/>
</dbReference>
<dbReference type="GO" id="GO:0016485">
    <property type="term" value="P:protein processing"/>
    <property type="evidence" value="ECO:0007669"/>
    <property type="project" value="TreeGrafter"/>
</dbReference>
<dbReference type="InterPro" id="IPR042089">
    <property type="entry name" value="Peptidase_M13_dom_2"/>
</dbReference>
<dbReference type="GO" id="GO:0046872">
    <property type="term" value="F:metal ion binding"/>
    <property type="evidence" value="ECO:0007669"/>
    <property type="project" value="UniProtKB-KW"/>
</dbReference>
<dbReference type="SUPFAM" id="SSF55486">
    <property type="entry name" value="Metalloproteases ('zincins'), catalytic domain"/>
    <property type="match status" value="1"/>
</dbReference>
<dbReference type="Proteomes" id="UP001168821">
    <property type="component" value="Unassembled WGS sequence"/>
</dbReference>
<comment type="cofactor">
    <cofactor evidence="1">
        <name>Zn(2+)</name>
        <dbReference type="ChEBI" id="CHEBI:29105"/>
    </cofactor>
</comment>
<evidence type="ECO:0000256" key="9">
    <source>
        <dbReference type="SAM" id="Phobius"/>
    </source>
</evidence>
<dbReference type="AlphaFoldDB" id="A0AA38IZ26"/>
<protein>
    <submittedName>
        <fullName evidence="12">Uncharacterized protein</fullName>
    </submittedName>
</protein>
<dbReference type="EMBL" id="JALNTZ010000001">
    <property type="protein sequence ID" value="KAJ3665970.1"/>
    <property type="molecule type" value="Genomic_DNA"/>
</dbReference>
<evidence type="ECO:0000256" key="6">
    <source>
        <dbReference type="ARBA" id="ARBA00022801"/>
    </source>
</evidence>
<dbReference type="CDD" id="cd08662">
    <property type="entry name" value="M13"/>
    <property type="match status" value="1"/>
</dbReference>
<keyword evidence="13" id="KW-1185">Reference proteome</keyword>
<comment type="caution">
    <text evidence="12">The sequence shown here is derived from an EMBL/GenBank/DDBJ whole genome shotgun (WGS) entry which is preliminary data.</text>
</comment>
<dbReference type="InterPro" id="IPR000718">
    <property type="entry name" value="Peptidase_M13"/>
</dbReference>
<keyword evidence="9" id="KW-0472">Membrane</keyword>
<evidence type="ECO:0000259" key="11">
    <source>
        <dbReference type="Pfam" id="PF05649"/>
    </source>
</evidence>
<keyword evidence="9" id="KW-0812">Transmembrane</keyword>
<evidence type="ECO:0000256" key="3">
    <source>
        <dbReference type="ARBA" id="ARBA00007357"/>
    </source>
</evidence>
<keyword evidence="7" id="KW-0862">Zinc</keyword>
<keyword evidence="6" id="KW-0378">Hydrolase</keyword>
<name>A0AA38IZ26_9CUCU</name>
<evidence type="ECO:0000256" key="7">
    <source>
        <dbReference type="ARBA" id="ARBA00022833"/>
    </source>
</evidence>
<dbReference type="PANTHER" id="PTHR11733:SF224">
    <property type="entry name" value="NEPRILYSIN-2"/>
    <property type="match status" value="1"/>
</dbReference>
<dbReference type="InterPro" id="IPR024079">
    <property type="entry name" value="MetalloPept_cat_dom_sf"/>
</dbReference>
<feature type="domain" description="Peptidase M13 C-terminal" evidence="10">
    <location>
        <begin position="517"/>
        <end position="720"/>
    </location>
</feature>
<comment type="similarity">
    <text evidence="3">Belongs to the peptidase M13 family.</text>
</comment>
<dbReference type="Pfam" id="PF01431">
    <property type="entry name" value="Peptidase_M13"/>
    <property type="match status" value="1"/>
</dbReference>
<feature type="transmembrane region" description="Helical" evidence="9">
    <location>
        <begin position="28"/>
        <end position="49"/>
    </location>
</feature>
<keyword evidence="5" id="KW-0479">Metal-binding</keyword>
<dbReference type="PROSITE" id="PS51885">
    <property type="entry name" value="NEPRILYSIN"/>
    <property type="match status" value="1"/>
</dbReference>
<evidence type="ECO:0000256" key="4">
    <source>
        <dbReference type="ARBA" id="ARBA00022670"/>
    </source>
</evidence>
<dbReference type="GO" id="GO:0005886">
    <property type="term" value="C:plasma membrane"/>
    <property type="evidence" value="ECO:0007669"/>
    <property type="project" value="UniProtKB-SubCell"/>
</dbReference>
<dbReference type="Pfam" id="PF05649">
    <property type="entry name" value="Peptidase_M13_N"/>
    <property type="match status" value="1"/>
</dbReference>
<dbReference type="GO" id="GO:0004222">
    <property type="term" value="F:metalloendopeptidase activity"/>
    <property type="evidence" value="ECO:0007669"/>
    <property type="project" value="InterPro"/>
</dbReference>
<evidence type="ECO:0000313" key="13">
    <source>
        <dbReference type="Proteomes" id="UP001168821"/>
    </source>
</evidence>
<dbReference type="InterPro" id="IPR008753">
    <property type="entry name" value="Peptidase_M13_N"/>
</dbReference>
<comment type="subcellular location">
    <subcellularLocation>
        <location evidence="2">Cell membrane</location>
        <topology evidence="2">Single-pass type II membrane protein</topology>
    </subcellularLocation>
</comment>
<evidence type="ECO:0000256" key="2">
    <source>
        <dbReference type="ARBA" id="ARBA00004401"/>
    </source>
</evidence>
<dbReference type="PANTHER" id="PTHR11733">
    <property type="entry name" value="ZINC METALLOPROTEASE FAMILY M13 NEPRILYSIN-RELATED"/>
    <property type="match status" value="1"/>
</dbReference>
<sequence length="721" mass="83197">MNNGEVPSKEKSAYKTWWKNRSKGEKNLIIAGVVAAVTLTLFFIIYFSLSDGLEECSSPTCARISMELLLKYIDIKVDPCEDFYRFSCGNFLKNSKLDSRGSWSVQNVMEEEIQTQIKNMLTEPAQTEDPVAFNLAKKFYRACMNESAIEAEGLKRMKQIFKQIGGWPTLNGNNWRKDLFNWKDAVYKLRQLGINFESFLILSVQRDKADPNRYILNLESPYSRSEINAEIKKFYLDYMVDVAVMMGATKEKARKEQSQVLDFLLRLAKISHEVEAANGTGLYNPLSLSELQYEFSGVPWTEYINHILAPATRITHDDEISVSEPLYLKKMLTLLKHTDQRIVANFMCWQVLQNCINYLPKKILNRASEFLKNVSGREVHVSRENICTADVEDRFSTVISAAYVRKYLNENTRYSALSMIRSIKHQFKENLYELDWLDKRAKDMASEMLLSSVEEIPRYEDLIQNNFLYENVEILQDKLLTSVLNLDYVTTNILYGKLRQPVKDNFFEKPGSVTGLNIVYSPTENVLRIPVGRLEGIFYQKNRPNYMNFGILGTVIGHKMYHIITEAKYKGGQGEVRNWWSSHSLLNYEVKLQCLSNHYGKFIVKMIEHVNASSTRDEDMADLAGLKVAYDAYVRWVHENGAEPRLSGLNFSPKQLFWISSAIHHCAKYSPQTLQRYIANYQQSPGQFRVNGALQNLDEFAMDFGCSRGTNMNPAQKCRIW</sequence>
<accession>A0AA38IZ26</accession>
<dbReference type="PRINTS" id="PR00786">
    <property type="entry name" value="NEPRILYSIN"/>
</dbReference>
<feature type="domain" description="Peptidase M13 N-terminal" evidence="11">
    <location>
        <begin position="79"/>
        <end position="447"/>
    </location>
</feature>
<evidence type="ECO:0000256" key="5">
    <source>
        <dbReference type="ARBA" id="ARBA00022723"/>
    </source>
</evidence>
<dbReference type="InterPro" id="IPR018497">
    <property type="entry name" value="Peptidase_M13_C"/>
</dbReference>
<organism evidence="12 13">
    <name type="scientific">Zophobas morio</name>
    <dbReference type="NCBI Taxonomy" id="2755281"/>
    <lineage>
        <taxon>Eukaryota</taxon>
        <taxon>Metazoa</taxon>
        <taxon>Ecdysozoa</taxon>
        <taxon>Arthropoda</taxon>
        <taxon>Hexapoda</taxon>
        <taxon>Insecta</taxon>
        <taxon>Pterygota</taxon>
        <taxon>Neoptera</taxon>
        <taxon>Endopterygota</taxon>
        <taxon>Coleoptera</taxon>
        <taxon>Polyphaga</taxon>
        <taxon>Cucujiformia</taxon>
        <taxon>Tenebrionidae</taxon>
        <taxon>Zophobas</taxon>
    </lineage>
</organism>
<evidence type="ECO:0000259" key="10">
    <source>
        <dbReference type="Pfam" id="PF01431"/>
    </source>
</evidence>
<evidence type="ECO:0000256" key="8">
    <source>
        <dbReference type="ARBA" id="ARBA00023049"/>
    </source>
</evidence>
<keyword evidence="8" id="KW-0482">Metalloprotease</keyword>
<dbReference type="Gene3D" id="1.10.1380.10">
    <property type="entry name" value="Neutral endopeptidase , domain2"/>
    <property type="match status" value="1"/>
</dbReference>
<evidence type="ECO:0000313" key="12">
    <source>
        <dbReference type="EMBL" id="KAJ3665970.1"/>
    </source>
</evidence>